<dbReference type="GO" id="GO:0033013">
    <property type="term" value="P:tetrapyrrole metabolic process"/>
    <property type="evidence" value="ECO:0007669"/>
    <property type="project" value="UniProtKB-ARBA"/>
</dbReference>
<comment type="similarity">
    <text evidence="2">Belongs to the TspO/BZRP family.</text>
</comment>
<dbReference type="Gene3D" id="1.20.1260.100">
    <property type="entry name" value="TspO/MBR protein"/>
    <property type="match status" value="1"/>
</dbReference>
<evidence type="ECO:0000256" key="2">
    <source>
        <dbReference type="ARBA" id="ARBA00007524"/>
    </source>
</evidence>
<dbReference type="GO" id="GO:0016020">
    <property type="term" value="C:membrane"/>
    <property type="evidence" value="ECO:0007669"/>
    <property type="project" value="UniProtKB-SubCell"/>
</dbReference>
<keyword evidence="3 6" id="KW-0812">Transmembrane</keyword>
<dbReference type="Proteomes" id="UP000291562">
    <property type="component" value="Chromosome"/>
</dbReference>
<organism evidence="7 8">
    <name type="scientific">Pseudolysobacter antarcticus</name>
    <dbReference type="NCBI Taxonomy" id="2511995"/>
    <lineage>
        <taxon>Bacteria</taxon>
        <taxon>Pseudomonadati</taxon>
        <taxon>Pseudomonadota</taxon>
        <taxon>Gammaproteobacteria</taxon>
        <taxon>Lysobacterales</taxon>
        <taxon>Rhodanobacteraceae</taxon>
        <taxon>Pseudolysobacter</taxon>
    </lineage>
</organism>
<dbReference type="PIRSF" id="PIRSF005859">
    <property type="entry name" value="PBR"/>
    <property type="match status" value="1"/>
</dbReference>
<comment type="subcellular location">
    <subcellularLocation>
        <location evidence="1">Membrane</location>
        <topology evidence="1">Multi-pass membrane protein</topology>
    </subcellularLocation>
</comment>
<reference evidence="7 8" key="1">
    <citation type="submission" date="2019-01" db="EMBL/GenBank/DDBJ databases">
        <title>Pseudolysobacter antarctica gen. nov., sp. nov., isolated from Fildes Peninsula, Antarctica.</title>
        <authorList>
            <person name="Wei Z."/>
            <person name="Peng F."/>
        </authorList>
    </citation>
    <scope>NUCLEOTIDE SEQUENCE [LARGE SCALE GENOMIC DNA]</scope>
    <source>
        <strain evidence="7 8">AQ6-296</strain>
    </source>
</reference>
<feature type="transmembrane region" description="Helical" evidence="6">
    <location>
        <begin position="45"/>
        <end position="64"/>
    </location>
</feature>
<evidence type="ECO:0000256" key="6">
    <source>
        <dbReference type="SAM" id="Phobius"/>
    </source>
</evidence>
<dbReference type="EMBL" id="CP035704">
    <property type="protein sequence ID" value="QBB71007.1"/>
    <property type="molecule type" value="Genomic_DNA"/>
</dbReference>
<sequence length="152" mass="17686">MPRQWKSLALWLLLSFLVAGVASMFMPDAWYAALQKPEFNPPNWVFAPVWTLLYILMAIAVWRVQRKQQHLSFEIALWLLQLLLNGLWSWLFFGLHRPDLALIDIALLIIVLLTTVLAFARVDRIAAWLLLPYLAWVSFASMLNLSLWQLNP</sequence>
<gene>
    <name evidence="7" type="ORF">ELE36_11975</name>
</gene>
<keyword evidence="8" id="KW-1185">Reference proteome</keyword>
<evidence type="ECO:0000313" key="8">
    <source>
        <dbReference type="Proteomes" id="UP000291562"/>
    </source>
</evidence>
<accession>A0A411HKU7</accession>
<dbReference type="InterPro" id="IPR038330">
    <property type="entry name" value="TspO/MBR-related_sf"/>
</dbReference>
<dbReference type="RefSeq" id="WP_129833589.1">
    <property type="nucleotide sequence ID" value="NZ_CP035704.1"/>
</dbReference>
<evidence type="ECO:0000256" key="4">
    <source>
        <dbReference type="ARBA" id="ARBA00022989"/>
    </source>
</evidence>
<feature type="transmembrane region" description="Helical" evidence="6">
    <location>
        <begin position="127"/>
        <end position="148"/>
    </location>
</feature>
<dbReference type="PANTHER" id="PTHR10057:SF0">
    <property type="entry name" value="TRANSLOCATOR PROTEIN"/>
    <property type="match status" value="1"/>
</dbReference>
<dbReference type="FunFam" id="1.20.1260.100:FF:000001">
    <property type="entry name" value="translocator protein 2"/>
    <property type="match status" value="1"/>
</dbReference>
<keyword evidence="5 6" id="KW-0472">Membrane</keyword>
<evidence type="ECO:0000256" key="3">
    <source>
        <dbReference type="ARBA" id="ARBA00022692"/>
    </source>
</evidence>
<dbReference type="AlphaFoldDB" id="A0A411HKU7"/>
<protein>
    <submittedName>
        <fullName evidence="7">Tryptophan-rich sensory protein</fullName>
    </submittedName>
</protein>
<dbReference type="KEGG" id="xbc:ELE36_11975"/>
<feature type="transmembrane region" description="Helical" evidence="6">
    <location>
        <begin position="101"/>
        <end position="120"/>
    </location>
</feature>
<keyword evidence="4 6" id="KW-1133">Transmembrane helix</keyword>
<feature type="transmembrane region" description="Helical" evidence="6">
    <location>
        <begin position="76"/>
        <end position="95"/>
    </location>
</feature>
<name>A0A411HKU7_9GAMM</name>
<evidence type="ECO:0000313" key="7">
    <source>
        <dbReference type="EMBL" id="QBB71007.1"/>
    </source>
</evidence>
<dbReference type="CDD" id="cd15904">
    <property type="entry name" value="TSPO_MBR"/>
    <property type="match status" value="1"/>
</dbReference>
<dbReference type="InterPro" id="IPR004307">
    <property type="entry name" value="TspO_MBR"/>
</dbReference>
<dbReference type="Pfam" id="PF03073">
    <property type="entry name" value="TspO_MBR"/>
    <property type="match status" value="1"/>
</dbReference>
<evidence type="ECO:0000256" key="5">
    <source>
        <dbReference type="ARBA" id="ARBA00023136"/>
    </source>
</evidence>
<evidence type="ECO:0000256" key="1">
    <source>
        <dbReference type="ARBA" id="ARBA00004141"/>
    </source>
</evidence>
<proteinExistence type="inferred from homology"/>
<dbReference type="PANTHER" id="PTHR10057">
    <property type="entry name" value="PERIPHERAL-TYPE BENZODIAZEPINE RECEPTOR"/>
    <property type="match status" value="1"/>
</dbReference>
<dbReference type="OrthoDB" id="9795496at2"/>